<accession>A0A7W3W2K1</accession>
<reference evidence="1 2" key="1">
    <citation type="submission" date="2020-08" db="EMBL/GenBank/DDBJ databases">
        <title>Amycolatopsis sp. nov. DR6-1 isolated from Dendrobium heterocarpum.</title>
        <authorList>
            <person name="Tedsree N."/>
            <person name="Kuncharoen N."/>
            <person name="Likhitwitayawuid K."/>
            <person name="Tanasupawat S."/>
        </authorList>
    </citation>
    <scope>NUCLEOTIDE SEQUENCE [LARGE SCALE GENOMIC DNA]</scope>
    <source>
        <strain evidence="1 2">DR6-1</strain>
    </source>
</reference>
<dbReference type="EMBL" id="JACGZW010000011">
    <property type="protein sequence ID" value="MBB1157593.1"/>
    <property type="molecule type" value="Genomic_DNA"/>
</dbReference>
<evidence type="ECO:0000313" key="2">
    <source>
        <dbReference type="Proteomes" id="UP000526734"/>
    </source>
</evidence>
<dbReference type="RefSeq" id="WP_182894440.1">
    <property type="nucleotide sequence ID" value="NZ_JACGZW010000011.1"/>
</dbReference>
<proteinExistence type="predicted"/>
<dbReference type="Proteomes" id="UP000526734">
    <property type="component" value="Unassembled WGS sequence"/>
</dbReference>
<gene>
    <name evidence="1" type="ORF">H4281_30990</name>
</gene>
<organism evidence="1 2">
    <name type="scientific">Amycolatopsis dendrobii</name>
    <dbReference type="NCBI Taxonomy" id="2760662"/>
    <lineage>
        <taxon>Bacteria</taxon>
        <taxon>Bacillati</taxon>
        <taxon>Actinomycetota</taxon>
        <taxon>Actinomycetes</taxon>
        <taxon>Pseudonocardiales</taxon>
        <taxon>Pseudonocardiaceae</taxon>
        <taxon>Amycolatopsis</taxon>
    </lineage>
</organism>
<comment type="caution">
    <text evidence="1">The sequence shown here is derived from an EMBL/GenBank/DDBJ whole genome shotgun (WGS) entry which is preliminary data.</text>
</comment>
<keyword evidence="2" id="KW-1185">Reference proteome</keyword>
<protein>
    <submittedName>
        <fullName evidence="1">Uncharacterized protein</fullName>
    </submittedName>
</protein>
<name>A0A7W3W2K1_9PSEU</name>
<sequence>MAENDPESAIETTGWLTGLPITVVGAAMNVAKGVSDAAAVASATKAGAGFTLNRDEAQSLLERAKRLQHNTRMMIPDAEVLTRLTPPAADPGSTGFNQQAVKAFGSGKESLEAMHQYMAELIDRLEKALGIVGESDSQAAADVKTAANSDQGKGILG</sequence>
<dbReference type="AlphaFoldDB" id="A0A7W3W2K1"/>
<evidence type="ECO:0000313" key="1">
    <source>
        <dbReference type="EMBL" id="MBB1157593.1"/>
    </source>
</evidence>